<feature type="domain" description="DUF2157" evidence="2">
    <location>
        <begin position="16"/>
        <end position="151"/>
    </location>
</feature>
<feature type="transmembrane region" description="Helical" evidence="1">
    <location>
        <begin position="201"/>
        <end position="219"/>
    </location>
</feature>
<keyword evidence="1" id="KW-0812">Transmembrane</keyword>
<feature type="transmembrane region" description="Helical" evidence="1">
    <location>
        <begin position="137"/>
        <end position="163"/>
    </location>
</feature>
<evidence type="ECO:0000313" key="3">
    <source>
        <dbReference type="EMBL" id="CTQ72874.1"/>
    </source>
</evidence>
<evidence type="ECO:0000259" key="2">
    <source>
        <dbReference type="Pfam" id="PF09925"/>
    </source>
</evidence>
<feature type="transmembrane region" description="Helical" evidence="1">
    <location>
        <begin position="44"/>
        <end position="65"/>
    </location>
</feature>
<feature type="transmembrane region" description="Helical" evidence="1">
    <location>
        <begin position="309"/>
        <end position="331"/>
    </location>
</feature>
<evidence type="ECO:0000313" key="4">
    <source>
        <dbReference type="Proteomes" id="UP000053235"/>
    </source>
</evidence>
<dbReference type="InterPro" id="IPR018677">
    <property type="entry name" value="DUF2157"/>
</dbReference>
<dbReference type="AlphaFoldDB" id="A0A0M7AGY9"/>
<feature type="transmembrane region" description="Helical" evidence="1">
    <location>
        <begin position="273"/>
        <end position="297"/>
    </location>
</feature>
<feature type="transmembrane region" description="Helical" evidence="1">
    <location>
        <begin position="413"/>
        <end position="432"/>
    </location>
</feature>
<feature type="transmembrane region" description="Helical" evidence="1">
    <location>
        <begin position="77"/>
        <end position="94"/>
    </location>
</feature>
<keyword evidence="4" id="KW-1185">Reference proteome</keyword>
<sequence>MFDWAYKKRLRDDLETWVGKGWLTPEGAAAILEDQDQDDGRSRLPMALAGIGVVCVALALFAFIAANWGAIPKSIKLAGIAALILGAHFLAALASRSGKKGVSDLATGFATLVFVGGMALVGQIFHMPADWSGGAFLVCMGALAAAWLSGSVTSLTVAAIAAVTWQSSRVFTDHAGGADAFISVVFLAAIFLHPFFHPARLSRFAAIAVLLVTYGRWFGEVADRMPGGDDAVGAMILAGFGGLVATMVQLGPIGDLYVKWSSYKPVKTHAHWLMLRALQDIGFMMLCALVFVSLIAVQEFDDGVPLMRVFSLPVALPLLSAVVLCVIGLLMSFKTEKALALFAAVGLALLTCLAPLVVENVLLVSALALASLIGLCTLGTWFNNRFWMLCAYLALTGVGLWLLQVTIGSLLGQSVFFLIAGLVLLGMALWLARLFKRKSGPADNAEARS</sequence>
<dbReference type="EMBL" id="CXWD01000013">
    <property type="protein sequence ID" value="CTQ72874.1"/>
    <property type="molecule type" value="Genomic_DNA"/>
</dbReference>
<feature type="transmembrane region" description="Helical" evidence="1">
    <location>
        <begin position="231"/>
        <end position="252"/>
    </location>
</feature>
<feature type="transmembrane region" description="Helical" evidence="1">
    <location>
        <begin position="175"/>
        <end position="196"/>
    </location>
</feature>
<feature type="transmembrane region" description="Helical" evidence="1">
    <location>
        <begin position="106"/>
        <end position="125"/>
    </location>
</feature>
<feature type="transmembrane region" description="Helical" evidence="1">
    <location>
        <begin position="338"/>
        <end position="357"/>
    </location>
</feature>
<dbReference type="Pfam" id="PF09925">
    <property type="entry name" value="DUF2157"/>
    <property type="match status" value="1"/>
</dbReference>
<accession>A0A0M7AGY9</accession>
<feature type="transmembrane region" description="Helical" evidence="1">
    <location>
        <begin position="363"/>
        <end position="382"/>
    </location>
</feature>
<reference evidence="4" key="1">
    <citation type="submission" date="2015-07" db="EMBL/GenBank/DDBJ databases">
        <authorList>
            <person name="Rodrigo-Torres Lidia"/>
            <person name="Arahal R.David."/>
        </authorList>
    </citation>
    <scope>NUCLEOTIDE SEQUENCE [LARGE SCALE GENOMIC DNA]</scope>
    <source>
        <strain evidence="4">CECT 5112</strain>
    </source>
</reference>
<keyword evidence="1" id="KW-1133">Transmembrane helix</keyword>
<protein>
    <submittedName>
        <fullName evidence="3">Putative membrane protein</fullName>
    </submittedName>
</protein>
<gene>
    <name evidence="3" type="ORF">LAX5112_03344</name>
</gene>
<evidence type="ECO:0000256" key="1">
    <source>
        <dbReference type="SAM" id="Phobius"/>
    </source>
</evidence>
<feature type="transmembrane region" description="Helical" evidence="1">
    <location>
        <begin position="389"/>
        <end position="407"/>
    </location>
</feature>
<dbReference type="STRING" id="388408.LAX5112_03344"/>
<organism evidence="3 4">
    <name type="scientific">Roseibium alexandrii</name>
    <dbReference type="NCBI Taxonomy" id="388408"/>
    <lineage>
        <taxon>Bacteria</taxon>
        <taxon>Pseudomonadati</taxon>
        <taxon>Pseudomonadota</taxon>
        <taxon>Alphaproteobacteria</taxon>
        <taxon>Hyphomicrobiales</taxon>
        <taxon>Stappiaceae</taxon>
        <taxon>Roseibium</taxon>
    </lineage>
</organism>
<proteinExistence type="predicted"/>
<name>A0A0M7AGY9_9HYPH</name>
<dbReference type="OrthoDB" id="7353197at2"/>
<keyword evidence="1" id="KW-0472">Membrane</keyword>
<dbReference type="Proteomes" id="UP000053235">
    <property type="component" value="Unassembled WGS sequence"/>
</dbReference>